<keyword evidence="2" id="KW-1185">Reference proteome</keyword>
<gene>
    <name evidence="1" type="ORF">Aple_024880</name>
</gene>
<sequence>MAHKPLSNWVVSVRVPEVGIVPWDPFGDVNDGDERADARHLPWFTQGWQRRRVELDLGYGALGLVHQSTGHAVVELTESSRPIPVTAAGLAIIDRIEGRWPEADLDAGDLDVISGEDLALRHLLLSRLADEGLPLPELFHTLPWHLVSELAEQVIAALRGGMASPDVRLRHWFAPAGSRFTAALDQIGAGLRAGDDLAVRVGRTALCTRLLEAKVPRVPLSTRQVLCGLMDELAVRDPFLAYWARQASERLAPEGGTGARDEGSVHLPTRLPAAADTRRRIRRQTRRIYQDPFVIDLTVTDTGRLEIDVEAGLASADPAPVIDPYHVMVLPLDVHGGDGERAYFVPLQRVPGGLAGAISIPLAAGGAEVEYEVGLAGPPIGTAEARFLPEDDMKRSLLAVRTRTALRPWQDLAAAMPAGHVLRSMVARATGEPR</sequence>
<dbReference type="RefSeq" id="WP_344317360.1">
    <property type="nucleotide sequence ID" value="NZ_BAAAHM010000022.1"/>
</dbReference>
<comment type="caution">
    <text evidence="1">The sequence shown here is derived from an EMBL/GenBank/DDBJ whole genome shotgun (WGS) entry which is preliminary data.</text>
</comment>
<dbReference type="Proteomes" id="UP000377595">
    <property type="component" value="Unassembled WGS sequence"/>
</dbReference>
<evidence type="ECO:0000313" key="1">
    <source>
        <dbReference type="EMBL" id="GES19592.1"/>
    </source>
</evidence>
<dbReference type="EMBL" id="BLAF01000012">
    <property type="protein sequence ID" value="GES19592.1"/>
    <property type="molecule type" value="Genomic_DNA"/>
</dbReference>
<name>A0A5M3XFT7_9ACTN</name>
<accession>A0A5M3XFT7</accession>
<dbReference type="AlphaFoldDB" id="A0A5M3XFT7"/>
<reference evidence="1 2" key="1">
    <citation type="submission" date="2019-10" db="EMBL/GenBank/DDBJ databases">
        <title>Whole genome shotgun sequence of Acrocarpospora pleiomorpha NBRC 16267.</title>
        <authorList>
            <person name="Ichikawa N."/>
            <person name="Kimura A."/>
            <person name="Kitahashi Y."/>
            <person name="Komaki H."/>
            <person name="Oguchi A."/>
        </authorList>
    </citation>
    <scope>NUCLEOTIDE SEQUENCE [LARGE SCALE GENOMIC DNA]</scope>
    <source>
        <strain evidence="1 2">NBRC 16267</strain>
    </source>
</reference>
<proteinExistence type="predicted"/>
<organism evidence="1 2">
    <name type="scientific">Acrocarpospora pleiomorpha</name>
    <dbReference type="NCBI Taxonomy" id="90975"/>
    <lineage>
        <taxon>Bacteria</taxon>
        <taxon>Bacillati</taxon>
        <taxon>Actinomycetota</taxon>
        <taxon>Actinomycetes</taxon>
        <taxon>Streptosporangiales</taxon>
        <taxon>Streptosporangiaceae</taxon>
        <taxon>Acrocarpospora</taxon>
    </lineage>
</organism>
<protein>
    <submittedName>
        <fullName evidence="1">Uncharacterized protein</fullName>
    </submittedName>
</protein>
<evidence type="ECO:0000313" key="2">
    <source>
        <dbReference type="Proteomes" id="UP000377595"/>
    </source>
</evidence>